<dbReference type="InterPro" id="IPR022902">
    <property type="entry name" value="NAcTrfase_Eis"/>
</dbReference>
<dbReference type="InterPro" id="IPR016181">
    <property type="entry name" value="Acyl_CoA_acyltransferase"/>
</dbReference>
<feature type="binding site" evidence="4">
    <location>
        <begin position="80"/>
        <end position="82"/>
    </location>
    <ligand>
        <name>acetyl-CoA</name>
        <dbReference type="ChEBI" id="CHEBI:57288"/>
    </ligand>
</feature>
<dbReference type="GO" id="GO:0034069">
    <property type="term" value="F:aminoglycoside N-acetyltransferase activity"/>
    <property type="evidence" value="ECO:0007669"/>
    <property type="project" value="TreeGrafter"/>
</dbReference>
<feature type="active site" description="Proton acceptor; via carboxylate" evidence="4">
    <location>
        <position position="412"/>
    </location>
</feature>
<dbReference type="AlphaFoldDB" id="A0A1E7JJT3"/>
<keyword evidence="3 4" id="KW-0012">Acyltransferase</keyword>
<dbReference type="PANTHER" id="PTHR37817">
    <property type="entry name" value="N-ACETYLTRANSFERASE EIS"/>
    <property type="match status" value="1"/>
</dbReference>
<evidence type="ECO:0000256" key="3">
    <source>
        <dbReference type="ARBA" id="ARBA00023315"/>
    </source>
</evidence>
<dbReference type="Pfam" id="PF13527">
    <property type="entry name" value="Acetyltransf_9"/>
    <property type="match status" value="1"/>
</dbReference>
<protein>
    <recommendedName>
        <fullName evidence="5">N-acetyltransferase domain-containing protein</fullName>
    </recommendedName>
</protein>
<dbReference type="PATRIC" id="fig|933944.5.peg.1381"/>
<evidence type="ECO:0000256" key="1">
    <source>
        <dbReference type="ARBA" id="ARBA00009213"/>
    </source>
</evidence>
<evidence type="ECO:0000313" key="6">
    <source>
        <dbReference type="EMBL" id="OEU87906.1"/>
    </source>
</evidence>
<dbReference type="GO" id="GO:0030649">
    <property type="term" value="P:aminoglycoside antibiotic catabolic process"/>
    <property type="evidence" value="ECO:0007669"/>
    <property type="project" value="TreeGrafter"/>
</dbReference>
<sequence length="412" mass="45335">MTTELRPLRRSEWDLWYDGILRAFGAAGDLDRELYRELTEIDRSVAAWDDGEIVGSSSLISFRMTVPGGAAVPAAGLSMVHVATTHRRRGILRSMMRRQLDETRAAGVEPLSVLTASEPRIYGRFGYGMATRELDADIDTHRVTLDVPPESDRLRLRIVNDPESVLDVCEAVYARRVPQRAGMLERRPGWERRPLTHPQPGREGTTAPACLLAEDEKGEVRGYARYALKSADDDHGTPDGQVVLRDLEALDTAAYGALWRCLFDMDLMRVLRVRGRPVDDAWLHMVGDSIGLCRPRWGDALFARPVEVGAALAARTYTVPVDVVLDVEDAFCPWNEGRWRLCGDSAGATCERTDDPAELALSVRELGAAYLGGTSLRALASAGRVRELREGALGAASVAFATDAAPWLPHGF</sequence>
<reference evidence="6 7" key="1">
    <citation type="journal article" date="2016" name="Front. Microbiol.">
        <title>Comparative Genomics Analysis of Streptomyces Species Reveals Their Adaptation to the Marine Environment and Their Diversity at the Genomic Level.</title>
        <authorList>
            <person name="Tian X."/>
            <person name="Zhang Z."/>
            <person name="Yang T."/>
            <person name="Chen M."/>
            <person name="Li J."/>
            <person name="Chen F."/>
            <person name="Yang J."/>
            <person name="Li W."/>
            <person name="Zhang B."/>
            <person name="Zhang Z."/>
            <person name="Wu J."/>
            <person name="Zhang C."/>
            <person name="Long L."/>
            <person name="Xiao J."/>
        </authorList>
    </citation>
    <scope>NUCLEOTIDE SEQUENCE [LARGE SCALE GENOMIC DNA]</scope>
    <source>
        <strain evidence="6 7">SCSIO 10390</strain>
    </source>
</reference>
<feature type="active site" description="Proton donor" evidence="4">
    <location>
        <position position="122"/>
    </location>
</feature>
<feature type="binding site" evidence="4">
    <location>
        <begin position="88"/>
        <end position="93"/>
    </location>
    <ligand>
        <name>acetyl-CoA</name>
        <dbReference type="ChEBI" id="CHEBI:57288"/>
    </ligand>
</feature>
<dbReference type="Pfam" id="PF17668">
    <property type="entry name" value="Acetyltransf_17"/>
    <property type="match status" value="1"/>
</dbReference>
<dbReference type="Gene3D" id="3.30.1050.10">
    <property type="entry name" value="SCP2 sterol-binding domain"/>
    <property type="match status" value="1"/>
</dbReference>
<keyword evidence="2 4" id="KW-0808">Transferase</keyword>
<dbReference type="HAMAP" id="MF_01812">
    <property type="entry name" value="Eis"/>
    <property type="match status" value="1"/>
</dbReference>
<dbReference type="InterPro" id="IPR051554">
    <property type="entry name" value="Acetyltransferase_Eis"/>
</dbReference>
<dbReference type="PROSITE" id="PS51186">
    <property type="entry name" value="GNAT"/>
    <property type="match status" value="1"/>
</dbReference>
<proteinExistence type="inferred from homology"/>
<dbReference type="SUPFAM" id="SSF55718">
    <property type="entry name" value="SCP-like"/>
    <property type="match status" value="1"/>
</dbReference>
<evidence type="ECO:0000256" key="2">
    <source>
        <dbReference type="ARBA" id="ARBA00022679"/>
    </source>
</evidence>
<feature type="binding site" evidence="4">
    <location>
        <begin position="117"/>
        <end position="118"/>
    </location>
    <ligand>
        <name>acetyl-CoA</name>
        <dbReference type="ChEBI" id="CHEBI:57288"/>
    </ligand>
</feature>
<dbReference type="EMBL" id="LJGT01000040">
    <property type="protein sequence ID" value="OEU87906.1"/>
    <property type="molecule type" value="Genomic_DNA"/>
</dbReference>
<dbReference type="Proteomes" id="UP000176087">
    <property type="component" value="Unassembled WGS sequence"/>
</dbReference>
<evidence type="ECO:0000256" key="4">
    <source>
        <dbReference type="HAMAP-Rule" id="MF_01812"/>
    </source>
</evidence>
<comment type="similarity">
    <text evidence="1 4">Belongs to the acetyltransferase Eis family.</text>
</comment>
<gene>
    <name evidence="6" type="ORF">AN215_16665</name>
</gene>
<dbReference type="NCBIfam" id="NF002367">
    <property type="entry name" value="PRK01346.1-4"/>
    <property type="match status" value="1"/>
</dbReference>
<dbReference type="Gene3D" id="3.40.630.30">
    <property type="match status" value="2"/>
</dbReference>
<dbReference type="InterPro" id="IPR000182">
    <property type="entry name" value="GNAT_dom"/>
</dbReference>
<accession>A0A1E7JJT3</accession>
<dbReference type="InterPro" id="IPR036527">
    <property type="entry name" value="SCP2_sterol-bd_dom_sf"/>
</dbReference>
<dbReference type="STRING" id="933944.AN215_16665"/>
<name>A0A1E7JJT3_9ACTN</name>
<dbReference type="PANTHER" id="PTHR37817:SF1">
    <property type="entry name" value="N-ACETYLTRANSFERASE EIS"/>
    <property type="match status" value="1"/>
</dbReference>
<organism evidence="6 7">
    <name type="scientific">Streptomyces abyssalis</name>
    <dbReference type="NCBI Taxonomy" id="933944"/>
    <lineage>
        <taxon>Bacteria</taxon>
        <taxon>Bacillati</taxon>
        <taxon>Actinomycetota</taxon>
        <taxon>Actinomycetes</taxon>
        <taxon>Kitasatosporales</taxon>
        <taxon>Streptomycetaceae</taxon>
        <taxon>Streptomyces</taxon>
    </lineage>
</organism>
<dbReference type="Pfam" id="PF13530">
    <property type="entry name" value="SCP2_2"/>
    <property type="match status" value="1"/>
</dbReference>
<keyword evidence="7" id="KW-1185">Reference proteome</keyword>
<dbReference type="InterPro" id="IPR041380">
    <property type="entry name" value="Acetyltransf_17"/>
</dbReference>
<dbReference type="RefSeq" id="WP_070013764.1">
    <property type="nucleotide sequence ID" value="NZ_LJGS01000044.1"/>
</dbReference>
<dbReference type="CDD" id="cd04301">
    <property type="entry name" value="NAT_SF"/>
    <property type="match status" value="1"/>
</dbReference>
<comment type="subunit">
    <text evidence="4">Homohexamer; trimer of dimers.</text>
</comment>
<evidence type="ECO:0000313" key="7">
    <source>
        <dbReference type="Proteomes" id="UP000176087"/>
    </source>
</evidence>
<comment type="caution">
    <text evidence="6">The sequence shown here is derived from an EMBL/GenBank/DDBJ whole genome shotgun (WGS) entry which is preliminary data.</text>
</comment>
<dbReference type="SUPFAM" id="SSF55729">
    <property type="entry name" value="Acyl-CoA N-acyltransferases (Nat)"/>
    <property type="match status" value="1"/>
</dbReference>
<evidence type="ECO:0000259" key="5">
    <source>
        <dbReference type="PROSITE" id="PS51186"/>
    </source>
</evidence>
<feature type="domain" description="N-acetyltransferase" evidence="5">
    <location>
        <begin position="3"/>
        <end position="146"/>
    </location>
</feature>
<dbReference type="InterPro" id="IPR025559">
    <property type="entry name" value="Eis_dom"/>
</dbReference>
<dbReference type="OrthoDB" id="8399956at2"/>